<dbReference type="CDD" id="cd02440">
    <property type="entry name" value="AdoMet_MTases"/>
    <property type="match status" value="1"/>
</dbReference>
<dbReference type="PANTHER" id="PTHR43712">
    <property type="entry name" value="PUTATIVE (AFU_ORTHOLOGUE AFUA_4G14580)-RELATED"/>
    <property type="match status" value="1"/>
</dbReference>
<evidence type="ECO:0000256" key="4">
    <source>
        <dbReference type="PIRSR" id="PIRSR005739-1"/>
    </source>
</evidence>
<dbReference type="InterPro" id="IPR036388">
    <property type="entry name" value="WH-like_DNA-bd_sf"/>
</dbReference>
<dbReference type="Proteomes" id="UP000037288">
    <property type="component" value="Unassembled WGS sequence"/>
</dbReference>
<dbReference type="SUPFAM" id="SSF53335">
    <property type="entry name" value="S-adenosyl-L-methionine-dependent methyltransferases"/>
    <property type="match status" value="1"/>
</dbReference>
<dbReference type="Pfam" id="PF00891">
    <property type="entry name" value="Methyltransf_2"/>
    <property type="match status" value="1"/>
</dbReference>
<dbReference type="SUPFAM" id="SSF46785">
    <property type="entry name" value="Winged helix' DNA-binding domain"/>
    <property type="match status" value="1"/>
</dbReference>
<keyword evidence="1" id="KW-0489">Methyltransferase</keyword>
<protein>
    <recommendedName>
        <fullName evidence="9">Methyltransferase</fullName>
    </recommendedName>
</protein>
<dbReference type="Gene3D" id="3.40.50.150">
    <property type="entry name" value="Vaccinia Virus protein VP39"/>
    <property type="match status" value="1"/>
</dbReference>
<dbReference type="GO" id="GO:0032259">
    <property type="term" value="P:methylation"/>
    <property type="evidence" value="ECO:0007669"/>
    <property type="project" value="UniProtKB-KW"/>
</dbReference>
<dbReference type="AlphaFoldDB" id="A0A0K9XDE9"/>
<name>A0A0K9XDE9_9ACTN</name>
<feature type="active site" description="Proton acceptor" evidence="4">
    <location>
        <position position="258"/>
    </location>
</feature>
<sequence length="348" mass="39169">MAAPTQPVAGPEKAASPAPLTRLNLAFASSRLLMSAMELGVFTVLERTAATEPELQRKLDLHPRFARTFLEALVAHELLTRDGSHYRNTELSDRYLVAGKPQYIGGFVEVATRVQWPAWGRFTRALRTGEHQDDSPVDDGNELFRTRPDKDPDRIRRFMAAMDSHTSRAGAEIAERVNWTGYRSVADLGGARGNLLAQIVQRHTQVRGVNVDRTPARPFFDEHIEGLGLADRISFLDADFFHDPLPDTDVLVYGHVLHEWSPDTRAMLVRRAYEALPEGGSLVIYDRMLDDERPDRDALLLSLTFMLTSPAGGEYRVHECEEWLREAGFLDISFTPILENHTLAIARK</sequence>
<dbReference type="GO" id="GO:0008171">
    <property type="term" value="F:O-methyltransferase activity"/>
    <property type="evidence" value="ECO:0007669"/>
    <property type="project" value="InterPro"/>
</dbReference>
<dbReference type="PATRIC" id="fig|1678637.3.peg.3636"/>
<comment type="caution">
    <text evidence="7">The sequence shown here is derived from an EMBL/GenBank/DDBJ whole genome shotgun (WGS) entry which is preliminary data.</text>
</comment>
<dbReference type="InterPro" id="IPR036390">
    <property type="entry name" value="WH_DNA-bd_sf"/>
</dbReference>
<evidence type="ECO:0000259" key="5">
    <source>
        <dbReference type="Pfam" id="PF00891"/>
    </source>
</evidence>
<dbReference type="STRING" id="1678637.AC230_16875"/>
<dbReference type="InterPro" id="IPR016461">
    <property type="entry name" value="COMT-like"/>
</dbReference>
<proteinExistence type="predicted"/>
<reference evidence="8" key="1">
    <citation type="submission" date="2015-07" db="EMBL/GenBank/DDBJ databases">
        <title>Draft genome sequence of Streptomyces sp. CMAA 1322, a bacterium isolated from Caatinga biome, from dry forest semiarid of Brazil.</title>
        <authorList>
            <person name="Santos S.N."/>
            <person name="Gacesa R."/>
            <person name="Taketani R.G."/>
            <person name="Long P.F."/>
            <person name="Melo I.S."/>
        </authorList>
    </citation>
    <scope>NUCLEOTIDE SEQUENCE [LARGE SCALE GENOMIC DNA]</scope>
    <source>
        <strain evidence="8">CMAA 1322</strain>
    </source>
</reference>
<dbReference type="PIRSF" id="PIRSF005739">
    <property type="entry name" value="O-mtase"/>
    <property type="match status" value="1"/>
</dbReference>
<dbReference type="OrthoDB" id="582216at2"/>
<evidence type="ECO:0000256" key="1">
    <source>
        <dbReference type="ARBA" id="ARBA00022603"/>
    </source>
</evidence>
<evidence type="ECO:0000256" key="2">
    <source>
        <dbReference type="ARBA" id="ARBA00022679"/>
    </source>
</evidence>
<dbReference type="InterPro" id="IPR012967">
    <property type="entry name" value="COMT_dimerisation"/>
</dbReference>
<dbReference type="Pfam" id="PF08100">
    <property type="entry name" value="Dimerisation"/>
    <property type="match status" value="1"/>
</dbReference>
<feature type="domain" description="O-methyltransferase dimerisation" evidence="6">
    <location>
        <begin position="25"/>
        <end position="97"/>
    </location>
</feature>
<evidence type="ECO:0000256" key="3">
    <source>
        <dbReference type="ARBA" id="ARBA00022691"/>
    </source>
</evidence>
<dbReference type="InterPro" id="IPR029063">
    <property type="entry name" value="SAM-dependent_MTases_sf"/>
</dbReference>
<keyword evidence="8" id="KW-1185">Reference proteome</keyword>
<dbReference type="PANTHER" id="PTHR43712:SF2">
    <property type="entry name" value="O-METHYLTRANSFERASE CICE"/>
    <property type="match status" value="1"/>
</dbReference>
<keyword evidence="2" id="KW-0808">Transferase</keyword>
<dbReference type="EMBL" id="LFXA01000010">
    <property type="protein sequence ID" value="KNB51253.1"/>
    <property type="molecule type" value="Genomic_DNA"/>
</dbReference>
<dbReference type="RefSeq" id="WP_049717081.1">
    <property type="nucleotide sequence ID" value="NZ_LFXA01000010.1"/>
</dbReference>
<dbReference type="PROSITE" id="PS51683">
    <property type="entry name" value="SAM_OMT_II"/>
    <property type="match status" value="1"/>
</dbReference>
<evidence type="ECO:0000313" key="8">
    <source>
        <dbReference type="Proteomes" id="UP000037288"/>
    </source>
</evidence>
<evidence type="ECO:0008006" key="9">
    <source>
        <dbReference type="Google" id="ProtNLM"/>
    </source>
</evidence>
<dbReference type="Gene3D" id="1.10.10.10">
    <property type="entry name" value="Winged helix-like DNA-binding domain superfamily/Winged helix DNA-binding domain"/>
    <property type="match status" value="1"/>
</dbReference>
<evidence type="ECO:0000259" key="6">
    <source>
        <dbReference type="Pfam" id="PF08100"/>
    </source>
</evidence>
<accession>A0A0K9XDE9</accession>
<feature type="domain" description="O-methyltransferase C-terminal" evidence="5">
    <location>
        <begin position="143"/>
        <end position="329"/>
    </location>
</feature>
<gene>
    <name evidence="7" type="ORF">AC230_16875</name>
</gene>
<dbReference type="InterPro" id="IPR001077">
    <property type="entry name" value="COMT_C"/>
</dbReference>
<organism evidence="7 8">
    <name type="scientific">Streptomyces caatingaensis</name>
    <dbReference type="NCBI Taxonomy" id="1678637"/>
    <lineage>
        <taxon>Bacteria</taxon>
        <taxon>Bacillati</taxon>
        <taxon>Actinomycetota</taxon>
        <taxon>Actinomycetes</taxon>
        <taxon>Kitasatosporales</taxon>
        <taxon>Streptomycetaceae</taxon>
        <taxon>Streptomyces</taxon>
    </lineage>
</organism>
<keyword evidence="3" id="KW-0949">S-adenosyl-L-methionine</keyword>
<evidence type="ECO:0000313" key="7">
    <source>
        <dbReference type="EMBL" id="KNB51253.1"/>
    </source>
</evidence>
<dbReference type="GO" id="GO:0046983">
    <property type="term" value="F:protein dimerization activity"/>
    <property type="evidence" value="ECO:0007669"/>
    <property type="project" value="InterPro"/>
</dbReference>